<name>A0A0C9W765_9AGAM</name>
<dbReference type="AlphaFoldDB" id="A0A0C9W765"/>
<evidence type="ECO:0000313" key="2">
    <source>
        <dbReference type="Proteomes" id="UP000053820"/>
    </source>
</evidence>
<sequence length="117" mass="12751">MVSGGSEGPQAVDRGHAMRHDSTLWHCMYMHPVLRSGPSALPSIRPAFWDFNDFNHSDMDVAIVTPFVNIDSGEVSVLLPSSSCLHLVLNHIPGRIIYRCIAGDGHSNAGDRENLTA</sequence>
<protein>
    <submittedName>
        <fullName evidence="1">Uncharacterized protein</fullName>
    </submittedName>
</protein>
<dbReference type="EMBL" id="KN839976">
    <property type="protein sequence ID" value="KIJ58162.1"/>
    <property type="molecule type" value="Genomic_DNA"/>
</dbReference>
<gene>
    <name evidence="1" type="ORF">HYDPIDRAFT_119874</name>
</gene>
<dbReference type="HOGENOM" id="CLU_2346969_0_0_1"/>
<keyword evidence="2" id="KW-1185">Reference proteome</keyword>
<dbReference type="Proteomes" id="UP000053820">
    <property type="component" value="Unassembled WGS sequence"/>
</dbReference>
<reference evidence="1 2" key="1">
    <citation type="submission" date="2014-04" db="EMBL/GenBank/DDBJ databases">
        <title>Evolutionary Origins and Diversification of the Mycorrhizal Mutualists.</title>
        <authorList>
            <consortium name="DOE Joint Genome Institute"/>
            <consortium name="Mycorrhizal Genomics Consortium"/>
            <person name="Kohler A."/>
            <person name="Kuo A."/>
            <person name="Nagy L.G."/>
            <person name="Floudas D."/>
            <person name="Copeland A."/>
            <person name="Barry K.W."/>
            <person name="Cichocki N."/>
            <person name="Veneault-Fourrey C."/>
            <person name="LaButti K."/>
            <person name="Lindquist E.A."/>
            <person name="Lipzen A."/>
            <person name="Lundell T."/>
            <person name="Morin E."/>
            <person name="Murat C."/>
            <person name="Riley R."/>
            <person name="Ohm R."/>
            <person name="Sun H."/>
            <person name="Tunlid A."/>
            <person name="Henrissat B."/>
            <person name="Grigoriev I.V."/>
            <person name="Hibbett D.S."/>
            <person name="Martin F."/>
        </authorList>
    </citation>
    <scope>NUCLEOTIDE SEQUENCE [LARGE SCALE GENOMIC DNA]</scope>
    <source>
        <strain evidence="1 2">MD-312</strain>
    </source>
</reference>
<accession>A0A0C9W765</accession>
<proteinExistence type="predicted"/>
<organism evidence="1 2">
    <name type="scientific">Hydnomerulius pinastri MD-312</name>
    <dbReference type="NCBI Taxonomy" id="994086"/>
    <lineage>
        <taxon>Eukaryota</taxon>
        <taxon>Fungi</taxon>
        <taxon>Dikarya</taxon>
        <taxon>Basidiomycota</taxon>
        <taxon>Agaricomycotina</taxon>
        <taxon>Agaricomycetes</taxon>
        <taxon>Agaricomycetidae</taxon>
        <taxon>Boletales</taxon>
        <taxon>Boletales incertae sedis</taxon>
        <taxon>Leucogyrophana</taxon>
    </lineage>
</organism>
<evidence type="ECO:0000313" key="1">
    <source>
        <dbReference type="EMBL" id="KIJ58162.1"/>
    </source>
</evidence>